<accession>A0ABY1ZE74</accession>
<dbReference type="CDD" id="cd07247">
    <property type="entry name" value="SgaA_N_like"/>
    <property type="match status" value="1"/>
</dbReference>
<organism evidence="2 3">
    <name type="scientific">Marinobacter halodurans</name>
    <dbReference type="NCBI Taxonomy" id="2528979"/>
    <lineage>
        <taxon>Bacteria</taxon>
        <taxon>Pseudomonadati</taxon>
        <taxon>Pseudomonadota</taxon>
        <taxon>Gammaproteobacteria</taxon>
        <taxon>Pseudomonadales</taxon>
        <taxon>Marinobacteraceae</taxon>
        <taxon>Marinobacter</taxon>
    </lineage>
</organism>
<dbReference type="InterPro" id="IPR029068">
    <property type="entry name" value="Glyas_Bleomycin-R_OHBP_Dase"/>
</dbReference>
<name>A0ABY1ZE74_9GAMM</name>
<dbReference type="PROSITE" id="PS51819">
    <property type="entry name" value="VOC"/>
    <property type="match status" value="1"/>
</dbReference>
<reference evidence="2 3" key="1">
    <citation type="submission" date="2019-02" db="EMBL/GenBank/DDBJ databases">
        <title>Marinobacter halodurans sp. nov., a marine bacterium isolated from sea tidal flat.</title>
        <authorList>
            <person name="Yoo Y."/>
            <person name="Lee D.W."/>
            <person name="Kim B.S."/>
            <person name="Kim J.-J."/>
        </authorList>
    </citation>
    <scope>NUCLEOTIDE SEQUENCE [LARGE SCALE GENOMIC DNA]</scope>
    <source>
        <strain evidence="2 3">YJ-S3-2</strain>
    </source>
</reference>
<dbReference type="InterPro" id="IPR037523">
    <property type="entry name" value="VOC_core"/>
</dbReference>
<evidence type="ECO:0000313" key="2">
    <source>
        <dbReference type="EMBL" id="TBW48120.1"/>
    </source>
</evidence>
<feature type="domain" description="VOC" evidence="1">
    <location>
        <begin position="3"/>
        <end position="126"/>
    </location>
</feature>
<sequence>MDPVVHFEMPYDDRRRMADFYASAFGWQTEMLGEEMGNYALASTAESDGCGPREPGRINGGFFPRCPERPDQYPSVVIAVADIQQASERVRRAGGEVLGEPMDIPGVGTYVSFRDTEGNRVSMIQPLPMGPDGQPA</sequence>
<comment type="caution">
    <text evidence="2">The sequence shown here is derived from an EMBL/GenBank/DDBJ whole genome shotgun (WGS) entry which is preliminary data.</text>
</comment>
<dbReference type="Pfam" id="PF00903">
    <property type="entry name" value="Glyoxalase"/>
    <property type="match status" value="1"/>
</dbReference>
<dbReference type="EMBL" id="SJDL01000052">
    <property type="protein sequence ID" value="TBW48120.1"/>
    <property type="molecule type" value="Genomic_DNA"/>
</dbReference>
<dbReference type="SUPFAM" id="SSF54593">
    <property type="entry name" value="Glyoxalase/Bleomycin resistance protein/Dihydroxybiphenyl dioxygenase"/>
    <property type="match status" value="1"/>
</dbReference>
<dbReference type="PANTHER" id="PTHR33993">
    <property type="entry name" value="GLYOXALASE-RELATED"/>
    <property type="match status" value="1"/>
</dbReference>
<dbReference type="Proteomes" id="UP000313645">
    <property type="component" value="Unassembled WGS sequence"/>
</dbReference>
<gene>
    <name evidence="2" type="ORF">EZI54_21680</name>
</gene>
<evidence type="ECO:0000313" key="3">
    <source>
        <dbReference type="Proteomes" id="UP000313645"/>
    </source>
</evidence>
<protein>
    <submittedName>
        <fullName evidence="2">VOC family protein</fullName>
    </submittedName>
</protein>
<keyword evidence="3" id="KW-1185">Reference proteome</keyword>
<dbReference type="Gene3D" id="3.10.180.10">
    <property type="entry name" value="2,3-Dihydroxybiphenyl 1,2-Dioxygenase, domain 1"/>
    <property type="match status" value="1"/>
</dbReference>
<dbReference type="InterPro" id="IPR004360">
    <property type="entry name" value="Glyas_Fos-R_dOase_dom"/>
</dbReference>
<evidence type="ECO:0000259" key="1">
    <source>
        <dbReference type="PROSITE" id="PS51819"/>
    </source>
</evidence>
<proteinExistence type="predicted"/>
<dbReference type="RefSeq" id="WP_131483973.1">
    <property type="nucleotide sequence ID" value="NZ_SJDL01000052.1"/>
</dbReference>
<dbReference type="InterPro" id="IPR052164">
    <property type="entry name" value="Anthracycline_SecMetBiosynth"/>
</dbReference>